<name>A0A4Q7M9J6_9MICO</name>
<organism evidence="3 4">
    <name type="scientific">Agromyces ramosus</name>
    <dbReference type="NCBI Taxonomy" id="33879"/>
    <lineage>
        <taxon>Bacteria</taxon>
        <taxon>Bacillati</taxon>
        <taxon>Actinomycetota</taxon>
        <taxon>Actinomycetes</taxon>
        <taxon>Micrococcales</taxon>
        <taxon>Microbacteriaceae</taxon>
        <taxon>Agromyces</taxon>
    </lineage>
</organism>
<comment type="caution">
    <text evidence="3">The sequence shown here is derived from an EMBL/GenBank/DDBJ whole genome shotgun (WGS) entry which is preliminary data.</text>
</comment>
<feature type="region of interest" description="Disordered" evidence="1">
    <location>
        <begin position="558"/>
        <end position="579"/>
    </location>
</feature>
<dbReference type="InterPro" id="IPR027417">
    <property type="entry name" value="P-loop_NTPase"/>
</dbReference>
<evidence type="ECO:0000259" key="2">
    <source>
        <dbReference type="Pfam" id="PF13401"/>
    </source>
</evidence>
<dbReference type="InterPro" id="IPR049945">
    <property type="entry name" value="AAA_22"/>
</dbReference>
<accession>A0A4Q7M9J6</accession>
<keyword evidence="4" id="KW-1185">Reference proteome</keyword>
<protein>
    <recommendedName>
        <fullName evidence="2">ORC1/DEAH AAA+ ATPase domain-containing protein</fullName>
    </recommendedName>
</protein>
<dbReference type="Pfam" id="PF13401">
    <property type="entry name" value="AAA_22"/>
    <property type="match status" value="1"/>
</dbReference>
<reference evidence="3 4" key="1">
    <citation type="submission" date="2019-02" db="EMBL/GenBank/DDBJ databases">
        <title>Genomic Encyclopedia of Type Strains, Phase IV (KMG-IV): sequencing the most valuable type-strain genomes for metagenomic binning, comparative biology and taxonomic classification.</title>
        <authorList>
            <person name="Goeker M."/>
        </authorList>
    </citation>
    <scope>NUCLEOTIDE SEQUENCE [LARGE SCALE GENOMIC DNA]</scope>
    <source>
        <strain evidence="3 4">DSM 43045</strain>
    </source>
</reference>
<proteinExistence type="predicted"/>
<dbReference type="RefSeq" id="WP_130353760.1">
    <property type="nucleotide sequence ID" value="NZ_SGWY01000003.1"/>
</dbReference>
<evidence type="ECO:0000313" key="4">
    <source>
        <dbReference type="Proteomes" id="UP000293289"/>
    </source>
</evidence>
<dbReference type="OrthoDB" id="6400788at2"/>
<sequence length="1004" mass="109713">MTTLTNFTCWSPEVVTATIATEAASPSDAVLLATHTPLRVRRRGDGETGQVITEEVFIDEFLHGPVKEGVRVAPVIGESGSGKSHLVRWVYAALKESHGRHVIYLPKAQTSLRDVIERLLRDLPGPQFEEVRSKLDGLSEAVSKATLERKILDELAESVREAEVEPRDFLAKALVGDRGLYVLLHDPLFRQYLLEPDSFIPKRAEHALRGRGLDEEDVPPMFTVDDLPLAIANVKNIAEASELARAAFRRISSDPQLQVAAVKLLNDHLDVAVMRAANLGVGSVQNAFMALREHLVGQEIVLLIEDFALIQGIRRDLLDAIVEVGTVGGTEKYAPVRTMMAVTSGYYSALPDTFRTRAEASSPIYVVDVDLADISSGTNRTAINFVGRYLNAARLGNAKLDDAAPSIPNACESCEFIEQCHATFGRSDDGFGLYPYNESALRRAVAITADPDRKSVFNPRRVLARMVRGVLTEQARSIEDGLFPSEDFLRPERVRDSEQALSRRQSDLSLSELSEINERYVEPERTRYLLAFQFWGGVSLEVHPGVYSAFSLPQSDLNFESKRPTSPESPDKESTAPSEAEVIAPALQRQLDEVDGWARGASLPQAVARDVRNIVRRALVADLAWIDPIMKAPGTQDLSRAVPDGTQISRAVSIEGASENLAQGVAPIVRFEQTPANGILFKNLLHFQANPSIAPDALIDLRTVTDRYRAMITTRVIEALSFDQANLVAAAASLLAGAALVGRLPVKPRLNDYVAAVLWSGDGLSRSDASRIGQWTQAEIKYLAERKPTVDAFRSALGASQGIGAVHAVDDPRVRQVVKSALSGVDSLRSELLPPWAQRSDKSRRELEEKIVPQIAEWARVLQEIRTQIPAGVSYLGTVDAIKAAIEVGSTQGFVKANLAEVETTNAEARERDFASVGRLQGTVDGARDSQGMDLWSAVGRADGGEVVAIANYLRYTDSWLAAGLRDAEGRDLVGGLDIDADIDAAISRWDEILLTSDEEGHRE</sequence>
<dbReference type="NCBIfam" id="NF041065">
    <property type="entry name" value="DpdH"/>
    <property type="match status" value="1"/>
</dbReference>
<dbReference type="Proteomes" id="UP000293289">
    <property type="component" value="Unassembled WGS sequence"/>
</dbReference>
<dbReference type="AlphaFoldDB" id="A0A4Q7M9J6"/>
<feature type="compositionally biased region" description="Basic and acidic residues" evidence="1">
    <location>
        <begin position="559"/>
        <end position="574"/>
    </location>
</feature>
<dbReference type="EMBL" id="SGWY01000003">
    <property type="protein sequence ID" value="RZS64544.1"/>
    <property type="molecule type" value="Genomic_DNA"/>
</dbReference>
<dbReference type="GO" id="GO:0016887">
    <property type="term" value="F:ATP hydrolysis activity"/>
    <property type="evidence" value="ECO:0007669"/>
    <property type="project" value="InterPro"/>
</dbReference>
<gene>
    <name evidence="3" type="ORF">EV187_2931</name>
</gene>
<dbReference type="SUPFAM" id="SSF52540">
    <property type="entry name" value="P-loop containing nucleoside triphosphate hydrolases"/>
    <property type="match status" value="2"/>
</dbReference>
<evidence type="ECO:0000313" key="3">
    <source>
        <dbReference type="EMBL" id="RZS64544.1"/>
    </source>
</evidence>
<evidence type="ECO:0000256" key="1">
    <source>
        <dbReference type="SAM" id="MobiDB-lite"/>
    </source>
</evidence>
<feature type="domain" description="ORC1/DEAH AAA+ ATPase" evidence="2">
    <location>
        <begin position="75"/>
        <end position="142"/>
    </location>
</feature>
<dbReference type="Gene3D" id="3.40.50.300">
    <property type="entry name" value="P-loop containing nucleotide triphosphate hydrolases"/>
    <property type="match status" value="1"/>
</dbReference>